<proteinExistence type="predicted"/>
<feature type="region of interest" description="Disordered" evidence="1">
    <location>
        <begin position="152"/>
        <end position="176"/>
    </location>
</feature>
<feature type="compositionally biased region" description="Basic and acidic residues" evidence="1">
    <location>
        <begin position="161"/>
        <end position="172"/>
    </location>
</feature>
<sequence length="210" mass="24157">MADAERNTKWFGDIGRDKDIERVKDKNHYDKSLSKYGGGNHKRAVHFGGEGIGNLIVPDFMFPSRKNIGYNTNEKRRRRQLEKRNRRLNTLIVTPHPEDSAKALCGSKTSYGAGQVFLAEKMFCYMETKRLYPLCEEDDTMFGMDNATASVRVRSSAEQQEGDKKKTEENKTRFNLASKTLLLPDGQRDPHSQAMSTREGSKVYGWYQFW</sequence>
<dbReference type="Proteomes" id="UP001390339">
    <property type="component" value="Unassembled WGS sequence"/>
</dbReference>
<gene>
    <name evidence="2" type="ORF">PGQ11_001920</name>
</gene>
<evidence type="ECO:0000313" key="2">
    <source>
        <dbReference type="EMBL" id="KAK8876974.1"/>
    </source>
</evidence>
<comment type="caution">
    <text evidence="2">The sequence shown here is derived from an EMBL/GenBank/DDBJ whole genome shotgun (WGS) entry which is preliminary data.</text>
</comment>
<evidence type="ECO:0000256" key="1">
    <source>
        <dbReference type="SAM" id="MobiDB-lite"/>
    </source>
</evidence>
<keyword evidence="3" id="KW-1185">Reference proteome</keyword>
<organism evidence="2 3">
    <name type="scientific">Apiospora arundinis</name>
    <dbReference type="NCBI Taxonomy" id="335852"/>
    <lineage>
        <taxon>Eukaryota</taxon>
        <taxon>Fungi</taxon>
        <taxon>Dikarya</taxon>
        <taxon>Ascomycota</taxon>
        <taxon>Pezizomycotina</taxon>
        <taxon>Sordariomycetes</taxon>
        <taxon>Xylariomycetidae</taxon>
        <taxon>Amphisphaeriales</taxon>
        <taxon>Apiosporaceae</taxon>
        <taxon>Apiospora</taxon>
    </lineage>
</organism>
<reference evidence="2 3" key="1">
    <citation type="journal article" date="2024" name="IMA Fungus">
        <title>Apiospora arundinis, a panoply of carbohydrate-active enzymes and secondary metabolites.</title>
        <authorList>
            <person name="Sorensen T."/>
            <person name="Petersen C."/>
            <person name="Muurmann A.T."/>
            <person name="Christiansen J.V."/>
            <person name="Brundto M.L."/>
            <person name="Overgaard C.K."/>
            <person name="Boysen A.T."/>
            <person name="Wollenberg R.D."/>
            <person name="Larsen T.O."/>
            <person name="Sorensen J.L."/>
            <person name="Nielsen K.L."/>
            <person name="Sondergaard T.E."/>
        </authorList>
    </citation>
    <scope>NUCLEOTIDE SEQUENCE [LARGE SCALE GENOMIC DNA]</scope>
    <source>
        <strain evidence="2 3">AAU 773</strain>
    </source>
</reference>
<accession>A0ABR2JGY6</accession>
<dbReference type="EMBL" id="JAPCWZ010000002">
    <property type="protein sequence ID" value="KAK8876974.1"/>
    <property type="molecule type" value="Genomic_DNA"/>
</dbReference>
<name>A0ABR2JGY6_9PEZI</name>
<protein>
    <submittedName>
        <fullName evidence="2">Uncharacterized protein</fullName>
    </submittedName>
</protein>
<evidence type="ECO:0000313" key="3">
    <source>
        <dbReference type="Proteomes" id="UP001390339"/>
    </source>
</evidence>